<sequence length="129" mass="14806">MGSLQTGTNHQVMPYRDEHLSLDFSQQAAALDAERMTLTRKEYDLLALLVQHAGEIIPREALLMQVWGYGAEIRTRTLDVHVRRLRKKLGGYADQYIETIFGIGYRFQPFHAPRFFQPQVQKSPFAIGA</sequence>
<evidence type="ECO:0000256" key="1">
    <source>
        <dbReference type="ARBA" id="ARBA00022553"/>
    </source>
</evidence>
<evidence type="ECO:0000256" key="4">
    <source>
        <dbReference type="ARBA" id="ARBA00023125"/>
    </source>
</evidence>
<dbReference type="GO" id="GO:0032993">
    <property type="term" value="C:protein-DNA complex"/>
    <property type="evidence" value="ECO:0007669"/>
    <property type="project" value="TreeGrafter"/>
</dbReference>
<dbReference type="OrthoDB" id="9790442at2"/>
<evidence type="ECO:0000256" key="3">
    <source>
        <dbReference type="ARBA" id="ARBA00023015"/>
    </source>
</evidence>
<keyword evidence="2" id="KW-0902">Two-component regulatory system</keyword>
<feature type="domain" description="OmpR/PhoB-type" evidence="7">
    <location>
        <begin position="10"/>
        <end position="109"/>
    </location>
</feature>
<dbReference type="SUPFAM" id="SSF46894">
    <property type="entry name" value="C-terminal effector domain of the bipartite response regulators"/>
    <property type="match status" value="1"/>
</dbReference>
<dbReference type="EMBL" id="CP000473">
    <property type="protein sequence ID" value="ABJ81495.1"/>
    <property type="molecule type" value="Genomic_DNA"/>
</dbReference>
<keyword evidence="3" id="KW-0805">Transcription regulation</keyword>
<dbReference type="HOGENOM" id="CLU_000445_101_7_0"/>
<dbReference type="PANTHER" id="PTHR48111:SF1">
    <property type="entry name" value="TWO-COMPONENT RESPONSE REGULATOR ORR33"/>
    <property type="match status" value="1"/>
</dbReference>
<reference evidence="8" key="1">
    <citation type="submission" date="2006-10" db="EMBL/GenBank/DDBJ databases">
        <title>Complete sequence of Solibacter usitatus Ellin6076.</title>
        <authorList>
            <consortium name="US DOE Joint Genome Institute"/>
            <person name="Copeland A."/>
            <person name="Lucas S."/>
            <person name="Lapidus A."/>
            <person name="Barry K."/>
            <person name="Detter J.C."/>
            <person name="Glavina del Rio T."/>
            <person name="Hammon N."/>
            <person name="Israni S."/>
            <person name="Dalin E."/>
            <person name="Tice H."/>
            <person name="Pitluck S."/>
            <person name="Thompson L.S."/>
            <person name="Brettin T."/>
            <person name="Bruce D."/>
            <person name="Han C."/>
            <person name="Tapia R."/>
            <person name="Gilna P."/>
            <person name="Schmutz J."/>
            <person name="Larimer F."/>
            <person name="Land M."/>
            <person name="Hauser L."/>
            <person name="Kyrpides N."/>
            <person name="Mikhailova N."/>
            <person name="Janssen P.H."/>
            <person name="Kuske C.R."/>
            <person name="Richardson P."/>
        </authorList>
    </citation>
    <scope>NUCLEOTIDE SEQUENCE</scope>
    <source>
        <strain evidence="8">Ellin6076</strain>
    </source>
</reference>
<feature type="DNA-binding region" description="OmpR/PhoB-type" evidence="6">
    <location>
        <begin position="10"/>
        <end position="109"/>
    </location>
</feature>
<name>Q02BS1_SOLUE</name>
<dbReference type="Gene3D" id="1.10.10.10">
    <property type="entry name" value="Winged helix-like DNA-binding domain superfamily/Winged helix DNA-binding domain"/>
    <property type="match status" value="1"/>
</dbReference>
<evidence type="ECO:0000259" key="7">
    <source>
        <dbReference type="PROSITE" id="PS51755"/>
    </source>
</evidence>
<dbReference type="PROSITE" id="PS51755">
    <property type="entry name" value="OMPR_PHOB"/>
    <property type="match status" value="1"/>
</dbReference>
<gene>
    <name evidence="8" type="ordered locus">Acid_0485</name>
</gene>
<evidence type="ECO:0000313" key="8">
    <source>
        <dbReference type="EMBL" id="ABJ81495.1"/>
    </source>
</evidence>
<dbReference type="GO" id="GO:0000976">
    <property type="term" value="F:transcription cis-regulatory region binding"/>
    <property type="evidence" value="ECO:0007669"/>
    <property type="project" value="TreeGrafter"/>
</dbReference>
<dbReference type="PANTHER" id="PTHR48111">
    <property type="entry name" value="REGULATOR OF RPOS"/>
    <property type="match status" value="1"/>
</dbReference>
<keyword evidence="4 6" id="KW-0238">DNA-binding</keyword>
<dbReference type="GO" id="GO:0005829">
    <property type="term" value="C:cytosol"/>
    <property type="evidence" value="ECO:0007669"/>
    <property type="project" value="TreeGrafter"/>
</dbReference>
<evidence type="ECO:0000256" key="6">
    <source>
        <dbReference type="PROSITE-ProRule" id="PRU01091"/>
    </source>
</evidence>
<accession>Q02BS1</accession>
<dbReference type="InterPro" id="IPR039420">
    <property type="entry name" value="WalR-like"/>
</dbReference>
<keyword evidence="5" id="KW-0804">Transcription</keyword>
<dbReference type="InterPro" id="IPR001867">
    <property type="entry name" value="OmpR/PhoB-type_DNA-bd"/>
</dbReference>
<dbReference type="GO" id="GO:0006355">
    <property type="term" value="P:regulation of DNA-templated transcription"/>
    <property type="evidence" value="ECO:0007669"/>
    <property type="project" value="InterPro"/>
</dbReference>
<dbReference type="KEGG" id="sus:Acid_0485"/>
<evidence type="ECO:0000256" key="5">
    <source>
        <dbReference type="ARBA" id="ARBA00023163"/>
    </source>
</evidence>
<organism evidence="8">
    <name type="scientific">Solibacter usitatus (strain Ellin6076)</name>
    <dbReference type="NCBI Taxonomy" id="234267"/>
    <lineage>
        <taxon>Bacteria</taxon>
        <taxon>Pseudomonadati</taxon>
        <taxon>Acidobacteriota</taxon>
        <taxon>Terriglobia</taxon>
        <taxon>Bryobacterales</taxon>
        <taxon>Solibacteraceae</taxon>
        <taxon>Candidatus Solibacter</taxon>
    </lineage>
</organism>
<dbReference type="CDD" id="cd00383">
    <property type="entry name" value="trans_reg_C"/>
    <property type="match status" value="1"/>
</dbReference>
<proteinExistence type="predicted"/>
<dbReference type="AlphaFoldDB" id="Q02BS1"/>
<dbReference type="InParanoid" id="Q02BS1"/>
<dbReference type="eggNOG" id="COG0745">
    <property type="taxonomic scope" value="Bacteria"/>
</dbReference>
<dbReference type="Pfam" id="PF00486">
    <property type="entry name" value="Trans_reg_C"/>
    <property type="match status" value="1"/>
</dbReference>
<dbReference type="STRING" id="234267.Acid_0485"/>
<protein>
    <submittedName>
        <fullName evidence="8">Response regulator receiver protein</fullName>
    </submittedName>
</protein>
<dbReference type="InterPro" id="IPR036388">
    <property type="entry name" value="WH-like_DNA-bd_sf"/>
</dbReference>
<dbReference type="GO" id="GO:0000156">
    <property type="term" value="F:phosphorelay response regulator activity"/>
    <property type="evidence" value="ECO:0007669"/>
    <property type="project" value="TreeGrafter"/>
</dbReference>
<dbReference type="InterPro" id="IPR016032">
    <property type="entry name" value="Sig_transdc_resp-reg_C-effctor"/>
</dbReference>
<dbReference type="SMART" id="SM00862">
    <property type="entry name" value="Trans_reg_C"/>
    <property type="match status" value="1"/>
</dbReference>
<keyword evidence="1" id="KW-0597">Phosphoprotein</keyword>
<evidence type="ECO:0000256" key="2">
    <source>
        <dbReference type="ARBA" id="ARBA00023012"/>
    </source>
</evidence>